<gene>
    <name evidence="1" type="ORF">DRF65_19175</name>
</gene>
<reference evidence="2" key="1">
    <citation type="submission" date="2018-06" db="EMBL/GenBank/DDBJ databases">
        <authorList>
            <person name="Lum Nde A."/>
            <person name="Hugo C."/>
        </authorList>
    </citation>
    <scope>NUCLEOTIDE SEQUENCE [LARGE SCALE GENOMIC DNA]</scope>
    <source>
        <strain evidence="2">1_F178</strain>
    </source>
</reference>
<evidence type="ECO:0000313" key="2">
    <source>
        <dbReference type="Proteomes" id="UP000256686"/>
    </source>
</evidence>
<organism evidence="1 2">
    <name type="scientific">Chryseobacterium pennae</name>
    <dbReference type="NCBI Taxonomy" id="2258962"/>
    <lineage>
        <taxon>Bacteria</taxon>
        <taxon>Pseudomonadati</taxon>
        <taxon>Bacteroidota</taxon>
        <taxon>Flavobacteriia</taxon>
        <taxon>Flavobacteriales</taxon>
        <taxon>Weeksellaceae</taxon>
        <taxon>Chryseobacterium group</taxon>
        <taxon>Chryseobacterium</taxon>
    </lineage>
</organism>
<proteinExistence type="predicted"/>
<sequence>MDINILVLIVDYNNEVTLQFRERKDNHFLSSGKLNLLLVWSFEPDSKKRNNKGIVRKYIYQK</sequence>
<dbReference type="Proteomes" id="UP000256686">
    <property type="component" value="Unassembled WGS sequence"/>
</dbReference>
<name>A0A3D9C4D9_9FLAO</name>
<dbReference type="AlphaFoldDB" id="A0A3D9C4D9"/>
<dbReference type="EMBL" id="QNVT01000021">
    <property type="protein sequence ID" value="REC60737.1"/>
    <property type="molecule type" value="Genomic_DNA"/>
</dbReference>
<accession>A0A3D9C4D9</accession>
<keyword evidence="2" id="KW-1185">Reference proteome</keyword>
<protein>
    <submittedName>
        <fullName evidence="1">Uncharacterized protein</fullName>
    </submittedName>
</protein>
<evidence type="ECO:0000313" key="1">
    <source>
        <dbReference type="EMBL" id="REC60737.1"/>
    </source>
</evidence>
<comment type="caution">
    <text evidence="1">The sequence shown here is derived from an EMBL/GenBank/DDBJ whole genome shotgun (WGS) entry which is preliminary data.</text>
</comment>